<reference evidence="6" key="1">
    <citation type="submission" date="2022-02" db="EMBL/GenBank/DDBJ databases">
        <authorList>
            <person name="Giguere J D."/>
        </authorList>
    </citation>
    <scope>NUCLEOTIDE SEQUENCE</scope>
    <source>
        <strain evidence="6">CCAP 1055/1</strain>
    </source>
</reference>
<keyword evidence="3 4" id="KW-0949">S-adenosyl-L-methionine</keyword>
<feature type="binding site" evidence="4">
    <location>
        <position position="398"/>
    </location>
    <ligand>
        <name>S-adenosyl-L-methionine</name>
        <dbReference type="ChEBI" id="CHEBI:59789"/>
    </ligand>
</feature>
<evidence type="ECO:0000256" key="3">
    <source>
        <dbReference type="ARBA" id="ARBA00022691"/>
    </source>
</evidence>
<feature type="active site" description="Nucleophile" evidence="4">
    <location>
        <position position="426"/>
    </location>
</feature>
<dbReference type="Gene3D" id="2.40.50.1070">
    <property type="match status" value="1"/>
</dbReference>
<dbReference type="PANTHER" id="PTHR47548:SF1">
    <property type="entry name" value="S-ADENOSYL-L-METHIONINE-DEPENDENT METHYLTRANSFERASES SUPERFAMILY PROTEIN"/>
    <property type="match status" value="1"/>
</dbReference>
<evidence type="ECO:0000256" key="4">
    <source>
        <dbReference type="PROSITE-ProRule" id="PRU01024"/>
    </source>
</evidence>
<dbReference type="SUPFAM" id="SSF53335">
    <property type="entry name" value="S-adenosyl-L-methionine-dependent methyltransferases"/>
    <property type="match status" value="1"/>
</dbReference>
<comment type="similarity">
    <text evidence="4">Belongs to the class I-like SAM-binding methyltransferase superfamily. RNA M5U methyltransferase family.</text>
</comment>
<evidence type="ECO:0000256" key="1">
    <source>
        <dbReference type="ARBA" id="ARBA00022603"/>
    </source>
</evidence>
<evidence type="ECO:0000256" key="5">
    <source>
        <dbReference type="SAM" id="MobiDB-lite"/>
    </source>
</evidence>
<dbReference type="EMBL" id="OU594946">
    <property type="protein sequence ID" value="CAG9290245.1"/>
    <property type="molecule type" value="Genomic_DNA"/>
</dbReference>
<dbReference type="GO" id="GO:0006396">
    <property type="term" value="P:RNA processing"/>
    <property type="evidence" value="ECO:0007669"/>
    <property type="project" value="InterPro"/>
</dbReference>
<dbReference type="Proteomes" id="UP000836788">
    <property type="component" value="Chromosome 5"/>
</dbReference>
<organism evidence="6">
    <name type="scientific">Phaeodactylum tricornutum</name>
    <name type="common">Diatom</name>
    <dbReference type="NCBI Taxonomy" id="2850"/>
    <lineage>
        <taxon>Eukaryota</taxon>
        <taxon>Sar</taxon>
        <taxon>Stramenopiles</taxon>
        <taxon>Ochrophyta</taxon>
        <taxon>Bacillariophyta</taxon>
        <taxon>Bacillariophyceae</taxon>
        <taxon>Bacillariophycidae</taxon>
        <taxon>Naviculales</taxon>
        <taxon>Phaeodactylaceae</taxon>
        <taxon>Phaeodactylum</taxon>
    </lineage>
</organism>
<feature type="compositionally biased region" description="Basic and acidic residues" evidence="5">
    <location>
        <begin position="1"/>
        <end position="11"/>
    </location>
</feature>
<accession>A0A8J9X777</accession>
<evidence type="ECO:0000313" key="6">
    <source>
        <dbReference type="EMBL" id="CAG9290245.1"/>
    </source>
</evidence>
<dbReference type="AlphaFoldDB" id="A0A8J9X777"/>
<dbReference type="InterPro" id="IPR010280">
    <property type="entry name" value="U5_MeTrfase_fam"/>
</dbReference>
<feature type="compositionally biased region" description="Basic residues" evidence="5">
    <location>
        <begin position="12"/>
        <end position="24"/>
    </location>
</feature>
<proteinExistence type="inferred from homology"/>
<name>A0A8J9X777_PHATR</name>
<dbReference type="InterPro" id="IPR053304">
    <property type="entry name" value="RNA_M5U_MTase"/>
</dbReference>
<keyword evidence="2 4" id="KW-0808">Transferase</keyword>
<feature type="binding site" evidence="4">
    <location>
        <position position="350"/>
    </location>
    <ligand>
        <name>S-adenosyl-L-methionine</name>
        <dbReference type="ChEBI" id="CHEBI:59789"/>
    </ligand>
</feature>
<dbReference type="Gene3D" id="3.40.50.150">
    <property type="entry name" value="Vaccinia Virus protein VP39"/>
    <property type="match status" value="1"/>
</dbReference>
<feature type="region of interest" description="Disordered" evidence="5">
    <location>
        <begin position="1"/>
        <end position="62"/>
    </location>
</feature>
<sequence>MGKAKCKESQNKRKQVRKQSKKVIPKPGEKGFKTSTQLRNERKRRAKKKEKSEYRQTESESVEAVSSMNIDPSLLYVKNPRKAPLVQKAVHFFAQQNVPNFTVFCGPAKAWRTVAKLAVRNVNNELTVGLFAPGSHNLVAVPDCPAHHPSVNCTVDVLQETARRSGIRAFDEVTGTGNLRHVAINVERATGSVQLTLVWKFTDQPADATTNEEESEALDRLCKKLIQQGTSSKGESSLTLHSLWVHYNAAWKHDNAIFNHTGRWEHRHGPKSIVENLAIDDLKIPLQFPPNVFRQANLDAFTGIIRKIRNVLQERASLSAAPPACVELYGGVGTLGLHVADLCRSLVSSDENPHNKACFEETVRQMKVSDGSVSYKSLNATEMVNLGVLNEADWIVVDPPRKGLDDVVLGAMAEVTRPQILVYVSCGFDAFQRDCKYLVQHGQWEVLHAEGHILFPGSDAIETLAFFVRRTDDDS</sequence>
<feature type="binding site" evidence="4">
    <location>
        <position position="295"/>
    </location>
    <ligand>
        <name>S-adenosyl-L-methionine</name>
        <dbReference type="ChEBI" id="CHEBI:59789"/>
    </ligand>
</feature>
<gene>
    <name evidence="6" type="ORF">PTTT1_LOCUS44185</name>
</gene>
<dbReference type="PANTHER" id="PTHR47548">
    <property type="entry name" value="BNAA06G32370D PROTEIN"/>
    <property type="match status" value="1"/>
</dbReference>
<feature type="binding site" evidence="4">
    <location>
        <position position="329"/>
    </location>
    <ligand>
        <name>S-adenosyl-L-methionine</name>
        <dbReference type="ChEBI" id="CHEBI:59789"/>
    </ligand>
</feature>
<protein>
    <submittedName>
        <fullName evidence="6">Uncharacterized protein</fullName>
    </submittedName>
</protein>
<dbReference type="PROSITE" id="PS51687">
    <property type="entry name" value="SAM_MT_RNA_M5U"/>
    <property type="match status" value="1"/>
</dbReference>
<keyword evidence="1 4" id="KW-0489">Methyltransferase</keyword>
<dbReference type="InterPro" id="IPR029063">
    <property type="entry name" value="SAM-dependent_MTases_sf"/>
</dbReference>
<dbReference type="GO" id="GO:0008173">
    <property type="term" value="F:RNA methyltransferase activity"/>
    <property type="evidence" value="ECO:0007669"/>
    <property type="project" value="InterPro"/>
</dbReference>
<dbReference type="GO" id="GO:0032259">
    <property type="term" value="P:methylation"/>
    <property type="evidence" value="ECO:0007669"/>
    <property type="project" value="UniProtKB-KW"/>
</dbReference>
<evidence type="ECO:0000256" key="2">
    <source>
        <dbReference type="ARBA" id="ARBA00022679"/>
    </source>
</evidence>